<dbReference type="EMBL" id="CAJOBC010008177">
    <property type="protein sequence ID" value="CAF3954517.1"/>
    <property type="molecule type" value="Genomic_DNA"/>
</dbReference>
<dbReference type="EMBL" id="CAJOBA010037487">
    <property type="protein sequence ID" value="CAF4043014.1"/>
    <property type="molecule type" value="Genomic_DNA"/>
</dbReference>
<comment type="caution">
    <text evidence="2">The sequence shown here is derived from an EMBL/GenBank/DDBJ whole genome shotgun (WGS) entry which is preliminary data.</text>
</comment>
<evidence type="ECO:0000313" key="5">
    <source>
        <dbReference type="EMBL" id="CAF4043014.1"/>
    </source>
</evidence>
<accession>A0A814VKY7</accession>
<dbReference type="Proteomes" id="UP000682733">
    <property type="component" value="Unassembled WGS sequence"/>
</dbReference>
<dbReference type="EMBL" id="CAJNOK010015938">
    <property type="protein sequence ID" value="CAF1235045.1"/>
    <property type="molecule type" value="Genomic_DNA"/>
</dbReference>
<evidence type="ECO:0000313" key="4">
    <source>
        <dbReference type="EMBL" id="CAF3954517.1"/>
    </source>
</evidence>
<organism evidence="2 6">
    <name type="scientific">Didymodactylos carnosus</name>
    <dbReference type="NCBI Taxonomy" id="1234261"/>
    <lineage>
        <taxon>Eukaryota</taxon>
        <taxon>Metazoa</taxon>
        <taxon>Spiralia</taxon>
        <taxon>Gnathifera</taxon>
        <taxon>Rotifera</taxon>
        <taxon>Eurotatoria</taxon>
        <taxon>Bdelloidea</taxon>
        <taxon>Philodinida</taxon>
        <taxon>Philodinidae</taxon>
        <taxon>Didymodactylos</taxon>
    </lineage>
</organism>
<evidence type="ECO:0000313" key="6">
    <source>
        <dbReference type="Proteomes" id="UP000663829"/>
    </source>
</evidence>
<dbReference type="EMBL" id="CAJNOQ010008176">
    <property type="protein sequence ID" value="CAF1190290.1"/>
    <property type="molecule type" value="Genomic_DNA"/>
</dbReference>
<evidence type="ECO:0000256" key="1">
    <source>
        <dbReference type="SAM" id="MobiDB-lite"/>
    </source>
</evidence>
<proteinExistence type="predicted"/>
<evidence type="ECO:0000313" key="3">
    <source>
        <dbReference type="EMBL" id="CAF1235045.1"/>
    </source>
</evidence>
<reference evidence="2" key="1">
    <citation type="submission" date="2021-02" db="EMBL/GenBank/DDBJ databases">
        <authorList>
            <person name="Nowell W R."/>
        </authorList>
    </citation>
    <scope>NUCLEOTIDE SEQUENCE</scope>
</reference>
<dbReference type="AlphaFoldDB" id="A0A814VKY7"/>
<dbReference type="Proteomes" id="UP000677228">
    <property type="component" value="Unassembled WGS sequence"/>
</dbReference>
<gene>
    <name evidence="2" type="ORF">GPM918_LOCUS23170</name>
    <name evidence="3" type="ORF">OVA965_LOCUS25563</name>
    <name evidence="4" type="ORF">SRO942_LOCUS23169</name>
    <name evidence="5" type="ORF">TMI583_LOCUS26296</name>
</gene>
<feature type="compositionally biased region" description="Polar residues" evidence="1">
    <location>
        <begin position="55"/>
        <end position="74"/>
    </location>
</feature>
<sequence>MAFAEMSAYLHRSAWPVEIDIPTFPRTPSLGIFHRTHLDISCSNNRQQSDDQEVTIKSASAVEQPNTTSSSSEPRMTKAEILISLGEKERQIGSIEQSIKRLQRLHYNIIHNPFKTEIEHLGHLSYLSTTLDEQLLERHKLVEEQKKLQKQLKPH</sequence>
<protein>
    <submittedName>
        <fullName evidence="2">Uncharacterized protein</fullName>
    </submittedName>
</protein>
<name>A0A814VKY7_9BILA</name>
<dbReference type="Proteomes" id="UP000681722">
    <property type="component" value="Unassembled WGS sequence"/>
</dbReference>
<evidence type="ECO:0000313" key="2">
    <source>
        <dbReference type="EMBL" id="CAF1190290.1"/>
    </source>
</evidence>
<keyword evidence="6" id="KW-1185">Reference proteome</keyword>
<dbReference type="Proteomes" id="UP000663829">
    <property type="component" value="Unassembled WGS sequence"/>
</dbReference>
<feature type="region of interest" description="Disordered" evidence="1">
    <location>
        <begin position="43"/>
        <end position="77"/>
    </location>
</feature>